<dbReference type="EMBL" id="LLXI01000262">
    <property type="protein sequence ID" value="PKY43590.1"/>
    <property type="molecule type" value="Genomic_DNA"/>
</dbReference>
<name>A0A2I1GAB9_9GLOM</name>
<comment type="caution">
    <text evidence="1">The sequence shown here is derived from an EMBL/GenBank/DDBJ whole genome shotgun (WGS) entry which is preliminary data.</text>
</comment>
<protein>
    <submittedName>
        <fullName evidence="1">Uncharacterized protein</fullName>
    </submittedName>
</protein>
<dbReference type="VEuPathDB" id="FungiDB:RhiirFUN_008268"/>
<gene>
    <name evidence="1" type="ORF">RhiirA4_418377</name>
</gene>
<dbReference type="VEuPathDB" id="FungiDB:RhiirA1_465845"/>
<organism evidence="1 2">
    <name type="scientific">Rhizophagus irregularis</name>
    <dbReference type="NCBI Taxonomy" id="588596"/>
    <lineage>
        <taxon>Eukaryota</taxon>
        <taxon>Fungi</taxon>
        <taxon>Fungi incertae sedis</taxon>
        <taxon>Mucoromycota</taxon>
        <taxon>Glomeromycotina</taxon>
        <taxon>Glomeromycetes</taxon>
        <taxon>Glomerales</taxon>
        <taxon>Glomeraceae</taxon>
        <taxon>Rhizophagus</taxon>
    </lineage>
</organism>
<dbReference type="Proteomes" id="UP000234323">
    <property type="component" value="Unassembled WGS sequence"/>
</dbReference>
<evidence type="ECO:0000313" key="1">
    <source>
        <dbReference type="EMBL" id="PKY43590.1"/>
    </source>
</evidence>
<accession>A0A2I1GAB9</accession>
<sequence length="141" mass="16437">MDSKKCEKYFDKDPKEWSLVDFDSWALNNVEYCQKSLSHRLFYKYLGKVLQESPSRRKIKVARKLIGSKKEDLKSANLLWVTPKELKKINGNKVEEEERTLSLEERKLALRERAAKVRSLELHNIQLENELGLGSEGGREG</sequence>
<evidence type="ECO:0000313" key="2">
    <source>
        <dbReference type="Proteomes" id="UP000234323"/>
    </source>
</evidence>
<dbReference type="VEuPathDB" id="FungiDB:FUN_010032"/>
<keyword evidence="2" id="KW-1185">Reference proteome</keyword>
<dbReference type="AlphaFoldDB" id="A0A2I1GAB9"/>
<proteinExistence type="predicted"/>
<reference evidence="1 2" key="1">
    <citation type="submission" date="2015-10" db="EMBL/GenBank/DDBJ databases">
        <title>Genome analyses suggest a sexual origin of heterokaryosis in a supposedly ancient asexual fungus.</title>
        <authorList>
            <person name="Ropars J."/>
            <person name="Sedzielewska K."/>
            <person name="Noel J."/>
            <person name="Charron P."/>
            <person name="Farinelli L."/>
            <person name="Marton T."/>
            <person name="Kruger M."/>
            <person name="Pelin A."/>
            <person name="Brachmann A."/>
            <person name="Corradi N."/>
        </authorList>
    </citation>
    <scope>NUCLEOTIDE SEQUENCE [LARGE SCALE GENOMIC DNA]</scope>
    <source>
        <strain evidence="1 2">A4</strain>
    </source>
</reference>